<protein>
    <submittedName>
        <fullName evidence="2">Uncharacterized protein</fullName>
    </submittedName>
</protein>
<reference evidence="3" key="1">
    <citation type="journal article" date="2019" name="Int. J. Syst. Evol. Microbiol.">
        <title>The Global Catalogue of Microorganisms (GCM) 10K type strain sequencing project: providing services to taxonomists for standard genome sequencing and annotation.</title>
        <authorList>
            <consortium name="The Broad Institute Genomics Platform"/>
            <consortium name="The Broad Institute Genome Sequencing Center for Infectious Disease"/>
            <person name="Wu L."/>
            <person name="Ma J."/>
        </authorList>
    </citation>
    <scope>NUCLEOTIDE SEQUENCE [LARGE SCALE GENOMIC DNA]</scope>
    <source>
        <strain evidence="3">KLKA75</strain>
    </source>
</reference>
<evidence type="ECO:0000313" key="3">
    <source>
        <dbReference type="Proteomes" id="UP001595872"/>
    </source>
</evidence>
<proteinExistence type="predicted"/>
<gene>
    <name evidence="2" type="ORF">ACFPCY_41795</name>
</gene>
<dbReference type="Proteomes" id="UP001595872">
    <property type="component" value="Unassembled WGS sequence"/>
</dbReference>
<accession>A0ABV9UDG4</accession>
<organism evidence="2 3">
    <name type="scientific">Actinomadura gamaensis</name>
    <dbReference type="NCBI Taxonomy" id="1763541"/>
    <lineage>
        <taxon>Bacteria</taxon>
        <taxon>Bacillati</taxon>
        <taxon>Actinomycetota</taxon>
        <taxon>Actinomycetes</taxon>
        <taxon>Streptosporangiales</taxon>
        <taxon>Thermomonosporaceae</taxon>
        <taxon>Actinomadura</taxon>
    </lineage>
</organism>
<evidence type="ECO:0000256" key="1">
    <source>
        <dbReference type="SAM" id="MobiDB-lite"/>
    </source>
</evidence>
<evidence type="ECO:0000313" key="2">
    <source>
        <dbReference type="EMBL" id="MFC4913879.1"/>
    </source>
</evidence>
<comment type="caution">
    <text evidence="2">The sequence shown here is derived from an EMBL/GenBank/DDBJ whole genome shotgun (WGS) entry which is preliminary data.</text>
</comment>
<dbReference type="EMBL" id="JBHSIT010000021">
    <property type="protein sequence ID" value="MFC4913879.1"/>
    <property type="molecule type" value="Genomic_DNA"/>
</dbReference>
<sequence>MIEAHRTVPPGEPGLTGSGHRFPGREGPRPLLQGRADRLRTFSPSVPAFGNQPM</sequence>
<keyword evidence="3" id="KW-1185">Reference proteome</keyword>
<dbReference type="RefSeq" id="WP_378265228.1">
    <property type="nucleotide sequence ID" value="NZ_JBHSIT010000021.1"/>
</dbReference>
<feature type="region of interest" description="Disordered" evidence="1">
    <location>
        <begin position="1"/>
        <end position="29"/>
    </location>
</feature>
<name>A0ABV9UDG4_9ACTN</name>